<proteinExistence type="predicted"/>
<keyword evidence="2" id="KW-0723">Serine/threonine-protein kinase</keyword>
<dbReference type="SUPFAM" id="SSF56112">
    <property type="entry name" value="Protein kinase-like (PK-like)"/>
    <property type="match status" value="1"/>
</dbReference>
<dbReference type="PANTHER" id="PTHR43289">
    <property type="entry name" value="MITOGEN-ACTIVATED PROTEIN KINASE KINASE KINASE 20-RELATED"/>
    <property type="match status" value="1"/>
</dbReference>
<dbReference type="InterPro" id="IPR011009">
    <property type="entry name" value="Kinase-like_dom_sf"/>
</dbReference>
<evidence type="ECO:0000256" key="4">
    <source>
        <dbReference type="ARBA" id="ARBA00022741"/>
    </source>
</evidence>
<protein>
    <recommendedName>
        <fullName evidence="1">non-specific serine/threonine protein kinase</fullName>
        <ecNumber evidence="1">2.7.11.1</ecNumber>
    </recommendedName>
</protein>
<evidence type="ECO:0000256" key="5">
    <source>
        <dbReference type="ARBA" id="ARBA00022777"/>
    </source>
</evidence>
<reference evidence="9 10" key="1">
    <citation type="submission" date="2019-09" db="EMBL/GenBank/DDBJ databases">
        <title>Actinomadura physcomitrii sp. nov., a novel actinomycete isolated from moss [Physcomitrium sphaericum (Ludw) Fuernr].</title>
        <authorList>
            <person name="Zhuang X."/>
            <person name="Liu C."/>
        </authorList>
    </citation>
    <scope>NUCLEOTIDE SEQUENCE [LARGE SCALE GENOMIC DNA]</scope>
    <source>
        <strain evidence="9 10">HMC1</strain>
    </source>
</reference>
<dbReference type="Pfam" id="PF05147">
    <property type="entry name" value="LANC_like"/>
    <property type="match status" value="1"/>
</dbReference>
<dbReference type="AlphaFoldDB" id="A0A6H9Y6G3"/>
<comment type="caution">
    <text evidence="9">The sequence shown here is derived from an EMBL/GenBank/DDBJ whole genome shotgun (WGS) entry which is preliminary data.</text>
</comment>
<dbReference type="RefSeq" id="WP_151570528.1">
    <property type="nucleotide sequence ID" value="NZ_WBMT01000033.1"/>
</dbReference>
<keyword evidence="3" id="KW-0808">Transferase</keyword>
<evidence type="ECO:0000256" key="7">
    <source>
        <dbReference type="SAM" id="MobiDB-lite"/>
    </source>
</evidence>
<dbReference type="Gene3D" id="1.50.10.20">
    <property type="match status" value="1"/>
</dbReference>
<dbReference type="Pfam" id="PF25816">
    <property type="entry name" value="RamC_N"/>
    <property type="match status" value="1"/>
</dbReference>
<dbReference type="PROSITE" id="PS50011">
    <property type="entry name" value="PROTEIN_KINASE_DOM"/>
    <property type="match status" value="1"/>
</dbReference>
<evidence type="ECO:0000256" key="6">
    <source>
        <dbReference type="ARBA" id="ARBA00022840"/>
    </source>
</evidence>
<organism evidence="9 10">
    <name type="scientific">Actinomadura rudentiformis</name>
    <dbReference type="NCBI Taxonomy" id="359158"/>
    <lineage>
        <taxon>Bacteria</taxon>
        <taxon>Bacillati</taxon>
        <taxon>Actinomycetota</taxon>
        <taxon>Actinomycetes</taxon>
        <taxon>Streptosporangiales</taxon>
        <taxon>Thermomonosporaceae</taxon>
        <taxon>Actinomadura</taxon>
    </lineage>
</organism>
<dbReference type="EC" id="2.7.11.1" evidence="1"/>
<dbReference type="InterPro" id="IPR058053">
    <property type="entry name" value="RamC_C"/>
</dbReference>
<dbReference type="InterPro" id="IPR007822">
    <property type="entry name" value="LANC-like"/>
</dbReference>
<dbReference type="CDD" id="cd04791">
    <property type="entry name" value="LanC_SerThrkinase"/>
    <property type="match status" value="1"/>
</dbReference>
<dbReference type="GO" id="GO:0005524">
    <property type="term" value="F:ATP binding"/>
    <property type="evidence" value="ECO:0007669"/>
    <property type="project" value="UniProtKB-KW"/>
</dbReference>
<dbReference type="GO" id="GO:0004674">
    <property type="term" value="F:protein serine/threonine kinase activity"/>
    <property type="evidence" value="ECO:0007669"/>
    <property type="project" value="UniProtKB-KW"/>
</dbReference>
<dbReference type="SMART" id="SM01260">
    <property type="entry name" value="LANC_like"/>
    <property type="match status" value="1"/>
</dbReference>
<dbReference type="Pfam" id="PF00069">
    <property type="entry name" value="Pkinase"/>
    <property type="match status" value="1"/>
</dbReference>
<name>A0A6H9Y6G3_9ACTN</name>
<evidence type="ECO:0000259" key="8">
    <source>
        <dbReference type="PROSITE" id="PS50011"/>
    </source>
</evidence>
<evidence type="ECO:0000313" key="10">
    <source>
        <dbReference type="Proteomes" id="UP000468735"/>
    </source>
</evidence>
<dbReference type="InterPro" id="IPR000719">
    <property type="entry name" value="Prot_kinase_dom"/>
</dbReference>
<feature type="region of interest" description="Disordered" evidence="7">
    <location>
        <begin position="863"/>
        <end position="888"/>
    </location>
</feature>
<dbReference type="PANTHER" id="PTHR43289:SF6">
    <property type="entry name" value="SERINE_THREONINE-PROTEIN KINASE NEKL-3"/>
    <property type="match status" value="1"/>
</dbReference>
<dbReference type="InterPro" id="IPR057929">
    <property type="entry name" value="RamC_N"/>
</dbReference>
<keyword evidence="10" id="KW-1185">Reference proteome</keyword>
<dbReference type="SUPFAM" id="SSF158745">
    <property type="entry name" value="LanC-like"/>
    <property type="match status" value="1"/>
</dbReference>
<dbReference type="InterPro" id="IPR053524">
    <property type="entry name" value="Aerial_hyphae_peptide-synth"/>
</dbReference>
<dbReference type="Gene3D" id="1.10.510.10">
    <property type="entry name" value="Transferase(Phosphotransferase) domain 1"/>
    <property type="match status" value="1"/>
</dbReference>
<keyword evidence="4" id="KW-0547">Nucleotide-binding</keyword>
<evidence type="ECO:0000256" key="2">
    <source>
        <dbReference type="ARBA" id="ARBA00022527"/>
    </source>
</evidence>
<sequence>MDQYEPYCLADRLFYDKLGEDQTEASDFSFVHREVPADWVRIETDTWMYYGLAGGDPLPSQGWKIHISARLDDAERALGVLWDYCLPRGIAFKYLRGQSALVMYNAKTASRSSSGKLATIYPRDVHELELVLKDLDELLRGVEGPYILSDLRYGQGPLYVRYGGFAERKVLSQNGELVLALEDGEGRLVPDVRGATFSVPEWTTLPAFLEPHLAARNAVTTTDLPYQIESVLHFSNGGGVYLARDKRSGDRVVLKEARPHAGLDAAGRDAVTRLEHERDILERLAGLDSVPDLHDYFTLGDHHFVVQEFVDGNPLQRMLVQRYPLTRATCTEEELAEYTAWAVDMLERVETAVRSLHERGVVFGDLHPNNILVTPDDRLVLIDYEVATLAADEARSALANPAFAPPRDRTGVAADHYSLACLRMGLFAPQTTIMLMMHRQKIDQLAALIRRTFPVPAEMIDEARELILGDEPDDGGAMRDLPLPGAAPWPDVRDALRRAILASATLERDDRLFPGDVAQFQPGGGINIATGAAGVLYALSETGDERFPMCETWLSKRALEPASGTSLGFYDGLHGVAYVLERLGRRQHALDVVDITLKEKWEILGPSLHNGLSGVGLNLLHLSERTGEPSLREVADKIVDICADRLGGPEDVPEISGGDHPRAGLLHGSCGPALLFMHAYERTGDAALLDKAADALRQDLRRCIRAKDGSLQVNQGWRYLPYLEEGSVGLGLAVARYLALRPDDAHGFAQDLVDLRLIARSGYFVLPGLFNGRAGIIAALAMGLRQDEDNADQDNTDPLLPQQIRGLQWHAMPYAGGLAYPGDQLLRLSMDFATGTAGVLFALHAASNAGRVFLPFISPPGGAQALAKEPLRVDTPDRDNPSERREEV</sequence>
<dbReference type="OrthoDB" id="1492512at2"/>
<keyword evidence="5 9" id="KW-0418">Kinase</keyword>
<dbReference type="SMART" id="SM00220">
    <property type="entry name" value="S_TKc"/>
    <property type="match status" value="1"/>
</dbReference>
<dbReference type="GO" id="GO:0031179">
    <property type="term" value="P:peptide modification"/>
    <property type="evidence" value="ECO:0007669"/>
    <property type="project" value="InterPro"/>
</dbReference>
<dbReference type="EMBL" id="WBMT01000033">
    <property type="protein sequence ID" value="KAB2339832.1"/>
    <property type="molecule type" value="Genomic_DNA"/>
</dbReference>
<evidence type="ECO:0000256" key="3">
    <source>
        <dbReference type="ARBA" id="ARBA00022679"/>
    </source>
</evidence>
<accession>A0A6H9Y6G3</accession>
<evidence type="ECO:0000313" key="9">
    <source>
        <dbReference type="EMBL" id="KAB2339832.1"/>
    </source>
</evidence>
<dbReference type="Proteomes" id="UP000468735">
    <property type="component" value="Unassembled WGS sequence"/>
</dbReference>
<keyword evidence="6" id="KW-0067">ATP-binding</keyword>
<evidence type="ECO:0000256" key="1">
    <source>
        <dbReference type="ARBA" id="ARBA00012513"/>
    </source>
</evidence>
<gene>
    <name evidence="9" type="ORF">F8566_47080</name>
</gene>
<feature type="compositionally biased region" description="Basic and acidic residues" evidence="7">
    <location>
        <begin position="869"/>
        <end position="888"/>
    </location>
</feature>
<feature type="domain" description="Protein kinase" evidence="8">
    <location>
        <begin position="226"/>
        <end position="490"/>
    </location>
</feature>
<dbReference type="NCBIfam" id="NF038151">
    <property type="entry name" value="lanthi_synth_III"/>
    <property type="match status" value="1"/>
</dbReference>